<feature type="transmembrane region" description="Helical" evidence="8">
    <location>
        <begin position="167"/>
        <end position="187"/>
    </location>
</feature>
<protein>
    <recommendedName>
        <fullName evidence="9">G-protein coupled receptors family 1 profile domain-containing protein</fullName>
    </recommendedName>
</protein>
<dbReference type="PROSITE" id="PS50262">
    <property type="entry name" value="G_PROTEIN_RECEP_F1_2"/>
    <property type="match status" value="1"/>
</dbReference>
<dbReference type="Proteomes" id="UP001283361">
    <property type="component" value="Unassembled WGS sequence"/>
</dbReference>
<comment type="caution">
    <text evidence="10">The sequence shown here is derived from an EMBL/GenBank/DDBJ whole genome shotgun (WGS) entry which is preliminary data.</text>
</comment>
<feature type="transmembrane region" description="Helical" evidence="8">
    <location>
        <begin position="207"/>
        <end position="237"/>
    </location>
</feature>
<keyword evidence="4 8" id="KW-1133">Transmembrane helix</keyword>
<evidence type="ECO:0000313" key="11">
    <source>
        <dbReference type="Proteomes" id="UP001283361"/>
    </source>
</evidence>
<dbReference type="SUPFAM" id="SSF81321">
    <property type="entry name" value="Family A G protein-coupled receptor-like"/>
    <property type="match status" value="1"/>
</dbReference>
<gene>
    <name evidence="10" type="ORF">RRG08_002222</name>
</gene>
<feature type="domain" description="G-protein coupled receptors family 1 profile" evidence="9">
    <location>
        <begin position="48"/>
        <end position="234"/>
    </location>
</feature>
<evidence type="ECO:0000259" key="9">
    <source>
        <dbReference type="PROSITE" id="PS50262"/>
    </source>
</evidence>
<accession>A0AAE0ZAQ1</accession>
<keyword evidence="6" id="KW-0675">Receptor</keyword>
<dbReference type="Gene3D" id="1.20.1070.10">
    <property type="entry name" value="Rhodopsin 7-helix transmembrane proteins"/>
    <property type="match status" value="1"/>
</dbReference>
<dbReference type="PANTHER" id="PTHR24241">
    <property type="entry name" value="NEUROPEPTIDE RECEPTOR-RELATED G-PROTEIN COUPLED RECEPTOR"/>
    <property type="match status" value="1"/>
</dbReference>
<dbReference type="GO" id="GO:0005886">
    <property type="term" value="C:plasma membrane"/>
    <property type="evidence" value="ECO:0007669"/>
    <property type="project" value="UniProtKB-SubCell"/>
</dbReference>
<dbReference type="PANTHER" id="PTHR24241:SF76">
    <property type="entry name" value="NEUROPEPTIDE SIFAMIDE RECEPTOR"/>
    <property type="match status" value="1"/>
</dbReference>
<evidence type="ECO:0000256" key="8">
    <source>
        <dbReference type="SAM" id="Phobius"/>
    </source>
</evidence>
<name>A0AAE0ZAQ1_9GAST</name>
<dbReference type="InterPro" id="IPR017452">
    <property type="entry name" value="GPCR_Rhodpsn_7TM"/>
</dbReference>
<keyword evidence="11" id="KW-1185">Reference proteome</keyword>
<evidence type="ECO:0000256" key="3">
    <source>
        <dbReference type="ARBA" id="ARBA00022692"/>
    </source>
</evidence>
<evidence type="ECO:0000256" key="7">
    <source>
        <dbReference type="SAM" id="MobiDB-lite"/>
    </source>
</evidence>
<feature type="compositionally biased region" description="Polar residues" evidence="7">
    <location>
        <begin position="122"/>
        <end position="139"/>
    </location>
</feature>
<feature type="region of interest" description="Disordered" evidence="7">
    <location>
        <begin position="72"/>
        <end position="143"/>
    </location>
</feature>
<feature type="compositionally biased region" description="Polar residues" evidence="7">
    <location>
        <begin position="72"/>
        <end position="95"/>
    </location>
</feature>
<sequence>MFMKKQIVREFDPVSNATRVVYREAEDGGLAEKLNDIVSRNILNWASFVIVITCLVVMVTKLKASVRFRSSNAIPKSPSHPTNISEPTDNSTSDINFHGSVDTLSNTQDHQAHATQKERNNGKTQSLKENSYPRRTQTKPFGDKSLVSDRVNHKVVSTKETQVVRSVILVATIFIICQTPLMAYTLARRFESQFDDQDDMSSEGVQKYVFLFGICSNISQVFSLINASVNIIVYYNFNSRYRQCLQRLRVCQSS</sequence>
<evidence type="ECO:0000256" key="1">
    <source>
        <dbReference type="ARBA" id="ARBA00004651"/>
    </source>
</evidence>
<dbReference type="GO" id="GO:0004930">
    <property type="term" value="F:G protein-coupled receptor activity"/>
    <property type="evidence" value="ECO:0007669"/>
    <property type="project" value="TreeGrafter"/>
</dbReference>
<proteinExistence type="predicted"/>
<comment type="subcellular location">
    <subcellularLocation>
        <location evidence="1">Cell membrane</location>
        <topology evidence="1">Multi-pass membrane protein</topology>
    </subcellularLocation>
</comment>
<keyword evidence="5 8" id="KW-0472">Membrane</keyword>
<dbReference type="EMBL" id="JAWDGP010004263">
    <property type="protein sequence ID" value="KAK3765979.1"/>
    <property type="molecule type" value="Genomic_DNA"/>
</dbReference>
<evidence type="ECO:0000256" key="2">
    <source>
        <dbReference type="ARBA" id="ARBA00022475"/>
    </source>
</evidence>
<organism evidence="10 11">
    <name type="scientific">Elysia crispata</name>
    <name type="common">lettuce slug</name>
    <dbReference type="NCBI Taxonomy" id="231223"/>
    <lineage>
        <taxon>Eukaryota</taxon>
        <taxon>Metazoa</taxon>
        <taxon>Spiralia</taxon>
        <taxon>Lophotrochozoa</taxon>
        <taxon>Mollusca</taxon>
        <taxon>Gastropoda</taxon>
        <taxon>Heterobranchia</taxon>
        <taxon>Euthyneura</taxon>
        <taxon>Panpulmonata</taxon>
        <taxon>Sacoglossa</taxon>
        <taxon>Placobranchoidea</taxon>
        <taxon>Plakobranchidae</taxon>
        <taxon>Elysia</taxon>
    </lineage>
</organism>
<dbReference type="GO" id="GO:0032870">
    <property type="term" value="P:cellular response to hormone stimulus"/>
    <property type="evidence" value="ECO:0007669"/>
    <property type="project" value="TreeGrafter"/>
</dbReference>
<evidence type="ECO:0000313" key="10">
    <source>
        <dbReference type="EMBL" id="KAK3765979.1"/>
    </source>
</evidence>
<feature type="transmembrane region" description="Helical" evidence="8">
    <location>
        <begin position="42"/>
        <end position="60"/>
    </location>
</feature>
<evidence type="ECO:0000256" key="6">
    <source>
        <dbReference type="ARBA" id="ARBA00023170"/>
    </source>
</evidence>
<keyword evidence="3 8" id="KW-0812">Transmembrane</keyword>
<evidence type="ECO:0000256" key="4">
    <source>
        <dbReference type="ARBA" id="ARBA00022989"/>
    </source>
</evidence>
<reference evidence="10" key="1">
    <citation type="journal article" date="2023" name="G3 (Bethesda)">
        <title>A reference genome for the long-term kleptoplast-retaining sea slug Elysia crispata morphotype clarki.</title>
        <authorList>
            <person name="Eastman K.E."/>
            <person name="Pendleton A.L."/>
            <person name="Shaikh M.A."/>
            <person name="Suttiyut T."/>
            <person name="Ogas R."/>
            <person name="Tomko P."/>
            <person name="Gavelis G."/>
            <person name="Widhalm J.R."/>
            <person name="Wisecaver J.H."/>
        </authorList>
    </citation>
    <scope>NUCLEOTIDE SEQUENCE</scope>
    <source>
        <strain evidence="10">ECLA1</strain>
    </source>
</reference>
<feature type="compositionally biased region" description="Basic and acidic residues" evidence="7">
    <location>
        <begin position="110"/>
        <end position="121"/>
    </location>
</feature>
<evidence type="ECO:0000256" key="5">
    <source>
        <dbReference type="ARBA" id="ARBA00023136"/>
    </source>
</evidence>
<dbReference type="AlphaFoldDB" id="A0AAE0ZAQ1"/>
<dbReference type="GO" id="GO:0042277">
    <property type="term" value="F:peptide binding"/>
    <property type="evidence" value="ECO:0007669"/>
    <property type="project" value="TreeGrafter"/>
</dbReference>
<keyword evidence="2" id="KW-1003">Cell membrane</keyword>